<protein>
    <submittedName>
        <fullName evidence="2">DUF5818 domain-containing protein</fullName>
    </submittedName>
</protein>
<organism evidence="2 3">
    <name type="scientific">Ponticoccus litoralis</name>
    <dbReference type="NCBI Taxonomy" id="422297"/>
    <lineage>
        <taxon>Bacteria</taxon>
        <taxon>Pseudomonadati</taxon>
        <taxon>Pseudomonadota</taxon>
        <taxon>Alphaproteobacteria</taxon>
        <taxon>Rhodobacterales</taxon>
        <taxon>Roseobacteraceae</taxon>
        <taxon>Ponticoccus</taxon>
    </lineage>
</organism>
<reference evidence="2 3" key="1">
    <citation type="submission" date="2024-05" db="EMBL/GenBank/DDBJ databases">
        <title>Genome sequence of Ponticoccus litoralis KCCM 90028.</title>
        <authorList>
            <person name="Kim J.M."/>
            <person name="Lee J.K."/>
            <person name="Choi B.J."/>
            <person name="Bayburt H."/>
            <person name="Baek J.H."/>
            <person name="Jeon C.O."/>
        </authorList>
    </citation>
    <scope>NUCLEOTIDE SEQUENCE [LARGE SCALE GENOMIC DNA]</scope>
    <source>
        <strain evidence="2 3">KCCM 90028</strain>
    </source>
</reference>
<sequence length="96" mass="10296">MMKRTTAAAILSAMPMMLWAMGDQPDPDGLLDIEGTLQQGTECPLIVTESGTAFALSMGDRKWEPGQRVRVHGSLVEMSICMEGEGTIGVSDIDPL</sequence>
<evidence type="ECO:0000256" key="1">
    <source>
        <dbReference type="SAM" id="SignalP"/>
    </source>
</evidence>
<dbReference type="AlphaFoldDB" id="A0AAW9SQ87"/>
<gene>
    <name evidence="2" type="ORF">ABFB10_06790</name>
</gene>
<dbReference type="RefSeq" id="WP_347165932.1">
    <property type="nucleotide sequence ID" value="NZ_JBDNCH010000002.1"/>
</dbReference>
<keyword evidence="3" id="KW-1185">Reference proteome</keyword>
<keyword evidence="1" id="KW-0732">Signal</keyword>
<feature type="chain" id="PRO_5043824536" evidence="1">
    <location>
        <begin position="21"/>
        <end position="96"/>
    </location>
</feature>
<feature type="signal peptide" evidence="1">
    <location>
        <begin position="1"/>
        <end position="20"/>
    </location>
</feature>
<proteinExistence type="predicted"/>
<evidence type="ECO:0000313" key="2">
    <source>
        <dbReference type="EMBL" id="MEN9060788.1"/>
    </source>
</evidence>
<accession>A0AAW9SQ87</accession>
<dbReference type="EMBL" id="JBDNCH010000002">
    <property type="protein sequence ID" value="MEN9060788.1"/>
    <property type="molecule type" value="Genomic_DNA"/>
</dbReference>
<dbReference type="InterPro" id="IPR043856">
    <property type="entry name" value="DUF5818"/>
</dbReference>
<name>A0AAW9SQ87_9RHOB</name>
<evidence type="ECO:0000313" key="3">
    <source>
        <dbReference type="Proteomes" id="UP001428774"/>
    </source>
</evidence>
<dbReference type="Pfam" id="PF19135">
    <property type="entry name" value="DUF5818"/>
    <property type="match status" value="1"/>
</dbReference>
<dbReference type="Proteomes" id="UP001428774">
    <property type="component" value="Unassembled WGS sequence"/>
</dbReference>
<comment type="caution">
    <text evidence="2">The sequence shown here is derived from an EMBL/GenBank/DDBJ whole genome shotgun (WGS) entry which is preliminary data.</text>
</comment>